<dbReference type="EMBL" id="LT629732">
    <property type="protein sequence ID" value="SDS89660.1"/>
    <property type="molecule type" value="Genomic_DNA"/>
</dbReference>
<feature type="domain" description="Thiamine phosphate synthase/TenI" evidence="5">
    <location>
        <begin position="13"/>
        <end position="185"/>
    </location>
</feature>
<evidence type="ECO:0000256" key="2">
    <source>
        <dbReference type="ARBA" id="ARBA00004948"/>
    </source>
</evidence>
<proteinExistence type="predicted"/>
<dbReference type="RefSeq" id="WP_197681509.1">
    <property type="nucleotide sequence ID" value="NZ_LT629732.1"/>
</dbReference>
<dbReference type="GO" id="GO:0009228">
    <property type="term" value="P:thiamine biosynthetic process"/>
    <property type="evidence" value="ECO:0007669"/>
    <property type="project" value="UniProtKB-KW"/>
</dbReference>
<dbReference type="CDD" id="cd00564">
    <property type="entry name" value="TMP_TenI"/>
    <property type="match status" value="1"/>
</dbReference>
<accession>A0A1H1VYY7</accession>
<dbReference type="GO" id="GO:0004789">
    <property type="term" value="F:thiamine-phosphate diphosphorylase activity"/>
    <property type="evidence" value="ECO:0007669"/>
    <property type="project" value="TreeGrafter"/>
</dbReference>
<dbReference type="InterPro" id="IPR022998">
    <property type="entry name" value="ThiamineP_synth_TenI"/>
</dbReference>
<dbReference type="PANTHER" id="PTHR20857:SF15">
    <property type="entry name" value="THIAMINE-PHOSPHATE SYNTHASE"/>
    <property type="match status" value="1"/>
</dbReference>
<comment type="function">
    <text evidence="1">Condenses 4-methyl-5-(beta-hydroxyethyl)thiazole monophosphate (THZ-P) and 2-methyl-4-amino-5-hydroxymethyl pyrimidine pyrophosphate (HMP-PP) to form thiamine monophosphate (TMP).</text>
</comment>
<dbReference type="PANTHER" id="PTHR20857">
    <property type="entry name" value="THIAMINE-PHOSPHATE PYROPHOSPHORYLASE"/>
    <property type="match status" value="1"/>
</dbReference>
<organism evidence="6 7">
    <name type="scientific">Actinopolymorpha singaporensis</name>
    <dbReference type="NCBI Taxonomy" id="117157"/>
    <lineage>
        <taxon>Bacteria</taxon>
        <taxon>Bacillati</taxon>
        <taxon>Actinomycetota</taxon>
        <taxon>Actinomycetes</taxon>
        <taxon>Propionibacteriales</taxon>
        <taxon>Actinopolymorphaceae</taxon>
        <taxon>Actinopolymorpha</taxon>
    </lineage>
</organism>
<reference evidence="6 7" key="1">
    <citation type="submission" date="2016-10" db="EMBL/GenBank/DDBJ databases">
        <authorList>
            <person name="de Groot N.N."/>
        </authorList>
    </citation>
    <scope>NUCLEOTIDE SEQUENCE [LARGE SCALE GENOMIC DNA]</scope>
    <source>
        <strain evidence="6 7">DSM 22024</strain>
    </source>
</reference>
<evidence type="ECO:0000259" key="5">
    <source>
        <dbReference type="Pfam" id="PF02581"/>
    </source>
</evidence>
<evidence type="ECO:0000256" key="3">
    <source>
        <dbReference type="ARBA" id="ARBA00022977"/>
    </source>
</evidence>
<dbReference type="Pfam" id="PF02581">
    <property type="entry name" value="TMP-TENI"/>
    <property type="match status" value="1"/>
</dbReference>
<dbReference type="Proteomes" id="UP000198983">
    <property type="component" value="Chromosome I"/>
</dbReference>
<dbReference type="GO" id="GO:0005737">
    <property type="term" value="C:cytoplasm"/>
    <property type="evidence" value="ECO:0007669"/>
    <property type="project" value="TreeGrafter"/>
</dbReference>
<evidence type="ECO:0000313" key="6">
    <source>
        <dbReference type="EMBL" id="SDS89660.1"/>
    </source>
</evidence>
<sequence length="235" mass="24538">MTSPAPALPRILLLTDRTQLPPGADLVQTVLRCVRAGLRAVVLRELDLPDEARAQLAKEIRRRTTAHDFLVISAHRRLAYADGVHLSSTQPGLGSGPEKLFGRSCHDHEEVRRAVAEGAAYVTASPVAPTESKPGYGPALGVDGLHRLVREAGATPVFALGGVTAARATEMRGAGAYGIAVMGAVMRSADPAATFGRLHAAVEGFATAKRCRPFGETDPPIRAPGGSSADGSPAR</sequence>
<dbReference type="InterPro" id="IPR013785">
    <property type="entry name" value="Aldolase_TIM"/>
</dbReference>
<dbReference type="SUPFAM" id="SSF51391">
    <property type="entry name" value="Thiamin phosphate synthase"/>
    <property type="match status" value="1"/>
</dbReference>
<keyword evidence="7" id="KW-1185">Reference proteome</keyword>
<keyword evidence="3" id="KW-0784">Thiamine biosynthesis</keyword>
<evidence type="ECO:0000256" key="1">
    <source>
        <dbReference type="ARBA" id="ARBA00003814"/>
    </source>
</evidence>
<comment type="pathway">
    <text evidence="2">Cofactor biosynthesis; thiamine diphosphate biosynthesis.</text>
</comment>
<dbReference type="STRING" id="117157.SAMN04489717_4260"/>
<evidence type="ECO:0000256" key="4">
    <source>
        <dbReference type="SAM" id="MobiDB-lite"/>
    </source>
</evidence>
<dbReference type="AlphaFoldDB" id="A0A1H1VYY7"/>
<protein>
    <submittedName>
        <fullName evidence="6">Thiamine-phosphate pyrophosphorylase</fullName>
    </submittedName>
</protein>
<name>A0A1H1VYY7_9ACTN</name>
<gene>
    <name evidence="6" type="ORF">SAMN04489717_4260</name>
</gene>
<feature type="region of interest" description="Disordered" evidence="4">
    <location>
        <begin position="212"/>
        <end position="235"/>
    </location>
</feature>
<evidence type="ECO:0000313" key="7">
    <source>
        <dbReference type="Proteomes" id="UP000198983"/>
    </source>
</evidence>
<dbReference type="Gene3D" id="3.20.20.70">
    <property type="entry name" value="Aldolase class I"/>
    <property type="match status" value="1"/>
</dbReference>
<dbReference type="InterPro" id="IPR036206">
    <property type="entry name" value="ThiamineP_synth_sf"/>
</dbReference>